<feature type="transmembrane region" description="Helical" evidence="2">
    <location>
        <begin position="6"/>
        <end position="26"/>
    </location>
</feature>
<evidence type="ECO:0000313" key="3">
    <source>
        <dbReference type="EMBL" id="MBK5072559.1"/>
    </source>
</evidence>
<keyword evidence="1" id="KW-0175">Coiled coil</keyword>
<sequence>MNMALTMDLAFQIALGIVAFLGGWWLKNLHSELKEQQKEMKDVREQYQRRDDAHRDVNQVMDQLQEMRRGIERIEAKLDRKADKI</sequence>
<reference evidence="4 6" key="1">
    <citation type="submission" date="2020-11" db="EMBL/GenBank/DDBJ databases">
        <title>Insectihabitans protaetiae gen. nov. sp. nov. and Insectihabitans allomyrinae sp. nov., isolated from larvae of Protaetia brevitarsis seulensis and Allomyrina dichotoma, respectively.</title>
        <authorList>
            <person name="Lee S.D."/>
            <person name="Byeon Y.-S."/>
            <person name="Kim S.-M."/>
            <person name="Yang H.L."/>
            <person name="Kim I.S."/>
        </authorList>
    </citation>
    <scope>NUCLEOTIDE SEQUENCE</scope>
    <source>
        <strain evidence="4">CWB-B4</strain>
        <strain evidence="3 6">CWB-B43</strain>
    </source>
</reference>
<gene>
    <name evidence="4" type="ORF">I2492_05990</name>
    <name evidence="3" type="ORF">I2493_05990</name>
</gene>
<organism evidence="4 5">
    <name type="scientific">Limnobaculum xujianqingii</name>
    <dbReference type="NCBI Taxonomy" id="2738837"/>
    <lineage>
        <taxon>Bacteria</taxon>
        <taxon>Pseudomonadati</taxon>
        <taxon>Pseudomonadota</taxon>
        <taxon>Gammaproteobacteria</taxon>
        <taxon>Enterobacterales</taxon>
        <taxon>Budviciaceae</taxon>
        <taxon>Limnobaculum</taxon>
    </lineage>
</organism>
<accession>A0A9D7AH04</accession>
<keyword evidence="2" id="KW-0472">Membrane</keyword>
<dbReference type="RefSeq" id="WP_228397615.1">
    <property type="nucleotide sequence ID" value="NZ_JADRCP010000001.1"/>
</dbReference>
<name>A0A9D7AH04_9GAMM</name>
<evidence type="ECO:0000256" key="2">
    <source>
        <dbReference type="SAM" id="Phobius"/>
    </source>
</evidence>
<evidence type="ECO:0000256" key="1">
    <source>
        <dbReference type="SAM" id="Coils"/>
    </source>
</evidence>
<dbReference type="AlphaFoldDB" id="A0A9D7AH04"/>
<feature type="coiled-coil region" evidence="1">
    <location>
        <begin position="26"/>
        <end position="84"/>
    </location>
</feature>
<evidence type="ECO:0000313" key="5">
    <source>
        <dbReference type="Proteomes" id="UP000807542"/>
    </source>
</evidence>
<dbReference type="EMBL" id="JADRCP010000001">
    <property type="protein sequence ID" value="MBK5175868.1"/>
    <property type="molecule type" value="Genomic_DNA"/>
</dbReference>
<evidence type="ECO:0000313" key="6">
    <source>
        <dbReference type="Proteomes" id="UP001296969"/>
    </source>
</evidence>
<keyword evidence="2" id="KW-0812">Transmembrane</keyword>
<dbReference type="Proteomes" id="UP000807542">
    <property type="component" value="Unassembled WGS sequence"/>
</dbReference>
<evidence type="ECO:0000313" key="4">
    <source>
        <dbReference type="EMBL" id="MBK5175868.1"/>
    </source>
</evidence>
<dbReference type="Proteomes" id="UP001296969">
    <property type="component" value="Unassembled WGS sequence"/>
</dbReference>
<protein>
    <submittedName>
        <fullName evidence="4">Uncharacterized protein</fullName>
    </submittedName>
</protein>
<keyword evidence="2" id="KW-1133">Transmembrane helix</keyword>
<dbReference type="EMBL" id="JADRCQ010000001">
    <property type="protein sequence ID" value="MBK5072559.1"/>
    <property type="molecule type" value="Genomic_DNA"/>
</dbReference>
<comment type="caution">
    <text evidence="4">The sequence shown here is derived from an EMBL/GenBank/DDBJ whole genome shotgun (WGS) entry which is preliminary data.</text>
</comment>
<keyword evidence="6" id="KW-1185">Reference proteome</keyword>
<proteinExistence type="predicted"/>